<dbReference type="Gene3D" id="3.90.1140.10">
    <property type="entry name" value="Cyclic phosphodiesterase"/>
    <property type="match status" value="1"/>
</dbReference>
<accession>A0ABS5S6Z3</accession>
<dbReference type="PROSITE" id="PS51257">
    <property type="entry name" value="PROKAR_LIPOPROTEIN"/>
    <property type="match status" value="1"/>
</dbReference>
<keyword evidence="2" id="KW-1185">Reference proteome</keyword>
<sequence>MKFSAAITFAILAVACSPKTEKTVAIDVLLTPSSKMHEKAVSINKQLKQNYNAGFSLDENHVPHITLLQCYVFEKDLPAIFERLQGSYESIKEENLLAEAFYYSKENDPSFAMINIQKSEPLLKLHEEVIKRVRPFMAAKGDDSAFIQNPDGSSIGKFTVDYVNGFLNESCYDKYNPHVTVGVAKKDFLDSLSTNRFEKFEFTPTSLSVYQLGDNGTAQKLLWQEN</sequence>
<dbReference type="Pfam" id="PF13563">
    <property type="entry name" value="2_5_RNA_ligase2"/>
    <property type="match status" value="1"/>
</dbReference>
<keyword evidence="1" id="KW-0436">Ligase</keyword>
<proteinExistence type="predicted"/>
<reference evidence="1 2" key="1">
    <citation type="submission" date="2021-05" db="EMBL/GenBank/DDBJ databases">
        <title>Aequorivita echinoideorum JCM 30378 genome.</title>
        <authorList>
            <person name="Zhang H."/>
            <person name="Li C."/>
        </authorList>
    </citation>
    <scope>NUCLEOTIDE SEQUENCE [LARGE SCALE GENOMIC DNA]</scope>
    <source>
        <strain evidence="1 2">JCM30378</strain>
    </source>
</reference>
<dbReference type="InterPro" id="IPR009097">
    <property type="entry name" value="Cyclic_Pdiesterase"/>
</dbReference>
<dbReference type="Proteomes" id="UP001297092">
    <property type="component" value="Unassembled WGS sequence"/>
</dbReference>
<evidence type="ECO:0000313" key="1">
    <source>
        <dbReference type="EMBL" id="MBT0608189.1"/>
    </source>
</evidence>
<name>A0ABS5S6Z3_9FLAO</name>
<evidence type="ECO:0000313" key="2">
    <source>
        <dbReference type="Proteomes" id="UP001297092"/>
    </source>
</evidence>
<protein>
    <submittedName>
        <fullName evidence="1">2'-5' RNA ligase family protein</fullName>
    </submittedName>
</protein>
<dbReference type="RefSeq" id="WP_214113059.1">
    <property type="nucleotide sequence ID" value="NZ_JAHCTB010000003.1"/>
</dbReference>
<gene>
    <name evidence="1" type="ORF">KIV10_08350</name>
</gene>
<organism evidence="1 2">
    <name type="scientific">Aequorivita echinoideorum</name>
    <dbReference type="NCBI Taxonomy" id="1549647"/>
    <lineage>
        <taxon>Bacteria</taxon>
        <taxon>Pseudomonadati</taxon>
        <taxon>Bacteroidota</taxon>
        <taxon>Flavobacteriia</taxon>
        <taxon>Flavobacteriales</taxon>
        <taxon>Flavobacteriaceae</taxon>
        <taxon>Aequorivita</taxon>
    </lineage>
</organism>
<dbReference type="EMBL" id="JAHCTB010000003">
    <property type="protein sequence ID" value="MBT0608189.1"/>
    <property type="molecule type" value="Genomic_DNA"/>
</dbReference>
<dbReference type="GO" id="GO:0016874">
    <property type="term" value="F:ligase activity"/>
    <property type="evidence" value="ECO:0007669"/>
    <property type="project" value="UniProtKB-KW"/>
</dbReference>
<dbReference type="SUPFAM" id="SSF55144">
    <property type="entry name" value="LigT-like"/>
    <property type="match status" value="1"/>
</dbReference>
<comment type="caution">
    <text evidence="1">The sequence shown here is derived from an EMBL/GenBank/DDBJ whole genome shotgun (WGS) entry which is preliminary data.</text>
</comment>